<evidence type="ECO:0000256" key="2">
    <source>
        <dbReference type="ARBA" id="ARBA00022475"/>
    </source>
</evidence>
<feature type="transmembrane region" description="Helical" evidence="6">
    <location>
        <begin position="238"/>
        <end position="262"/>
    </location>
</feature>
<feature type="transmembrane region" description="Helical" evidence="6">
    <location>
        <begin position="20"/>
        <end position="42"/>
    </location>
</feature>
<feature type="transmembrane region" description="Helical" evidence="6">
    <location>
        <begin position="96"/>
        <end position="118"/>
    </location>
</feature>
<sequence>MSNHQEYLAKRQLKRGTAGWILLAGLGVSYVISGDFAGWNFGIAQAGWGGFLIAAIAMAVMYLTLVLSLAEMSAAIPAAGGGYSFARQAMGPTGGFFTGLSVLIEYALAPAAIVIFIGSAVNELIGIDGPVVYALFYAVFIGIHMAGVGEALKVMMVISGLAVLAILATAGVLIGDFDINNLFDIAPATAQATEALPFGWYGVWAALPFAMWLFLAVEGVPLAAEEAKNPAKDVPKGIIGAMLFLLLTATLVVVLLAGAVGSQVIGDSAVPLVDALKLTGNLTIATAVNVLGLAGLIASFFSIIYGYSRLVFALSRAGYLPQSLSLTSDKKVPTRALFVPGVFGFLVSLTGEGDLILAMAVVGATVSYALMSLSHILLRIKQPELHRPYKTPGGIVTSSISLVLSLIAMTGVYAFDPSAFFMTMGLFVIGGAYYGLYSRNKLVATSAEEEFAMLSVAEQELEAEGAR</sequence>
<evidence type="ECO:0000256" key="3">
    <source>
        <dbReference type="ARBA" id="ARBA00022692"/>
    </source>
</evidence>
<dbReference type="KEGG" id="vna:PN96_17250"/>
<name>A0AAN0Y6R9_VIBNA</name>
<dbReference type="InterPro" id="IPR002293">
    <property type="entry name" value="AA/rel_permease1"/>
</dbReference>
<dbReference type="EMBL" id="CP016346">
    <property type="protein sequence ID" value="ANQ15208.1"/>
    <property type="molecule type" value="Genomic_DNA"/>
</dbReference>
<feature type="transmembrane region" description="Helical" evidence="6">
    <location>
        <begin position="198"/>
        <end position="217"/>
    </location>
</feature>
<dbReference type="Gene3D" id="1.20.1740.10">
    <property type="entry name" value="Amino acid/polyamine transporter I"/>
    <property type="match status" value="1"/>
</dbReference>
<protein>
    <submittedName>
        <fullName evidence="7">Ethanolamine permease</fullName>
    </submittedName>
</protein>
<dbReference type="InterPro" id="IPR004757">
    <property type="entry name" value="EtNH_permease"/>
</dbReference>
<keyword evidence="3 6" id="KW-0812">Transmembrane</keyword>
<feature type="transmembrane region" description="Helical" evidence="6">
    <location>
        <begin position="154"/>
        <end position="174"/>
    </location>
</feature>
<feature type="transmembrane region" description="Helical" evidence="6">
    <location>
        <begin position="332"/>
        <end position="349"/>
    </location>
</feature>
<reference evidence="7 8" key="1">
    <citation type="submission" date="2016-07" db="EMBL/GenBank/DDBJ databases">
        <title>Developing Vibrio natriegens as a novel, fast-growing host for biotechnology.</title>
        <authorList>
            <person name="Weinstock M.T."/>
            <person name="Hesek E.D."/>
            <person name="Wilson C.M."/>
            <person name="Gibson D.G."/>
        </authorList>
    </citation>
    <scope>NUCLEOTIDE SEQUENCE [LARGE SCALE GENOMIC DNA]</scope>
    <source>
        <strain evidence="7 8">ATCC 14048</strain>
    </source>
</reference>
<keyword evidence="2" id="KW-1003">Cell membrane</keyword>
<feature type="transmembrane region" description="Helical" evidence="6">
    <location>
        <begin position="419"/>
        <end position="437"/>
    </location>
</feature>
<feature type="transmembrane region" description="Helical" evidence="6">
    <location>
        <begin position="355"/>
        <end position="380"/>
    </location>
</feature>
<keyword evidence="8" id="KW-1185">Reference proteome</keyword>
<comment type="subcellular location">
    <subcellularLocation>
        <location evidence="1">Cell membrane</location>
        <topology evidence="1">Multi-pass membrane protein</topology>
    </subcellularLocation>
</comment>
<dbReference type="Pfam" id="PF13520">
    <property type="entry name" value="AA_permease_2"/>
    <property type="match status" value="1"/>
</dbReference>
<evidence type="ECO:0000256" key="6">
    <source>
        <dbReference type="SAM" id="Phobius"/>
    </source>
</evidence>
<evidence type="ECO:0000256" key="4">
    <source>
        <dbReference type="ARBA" id="ARBA00022989"/>
    </source>
</evidence>
<organism evidence="7 8">
    <name type="scientific">Vibrio natriegens NBRC 15636 = ATCC 14048 = DSM 759</name>
    <dbReference type="NCBI Taxonomy" id="1219067"/>
    <lineage>
        <taxon>Bacteria</taxon>
        <taxon>Pseudomonadati</taxon>
        <taxon>Pseudomonadota</taxon>
        <taxon>Gammaproteobacteria</taxon>
        <taxon>Vibrionales</taxon>
        <taxon>Vibrionaceae</taxon>
        <taxon>Vibrio</taxon>
    </lineage>
</organism>
<dbReference type="Proteomes" id="UP000092741">
    <property type="component" value="Chromosome 2"/>
</dbReference>
<keyword evidence="5 6" id="KW-0472">Membrane</keyword>
<dbReference type="GeneID" id="70914579"/>
<evidence type="ECO:0000256" key="5">
    <source>
        <dbReference type="ARBA" id="ARBA00023136"/>
    </source>
</evidence>
<accession>A0AAN0Y6R9</accession>
<feature type="transmembrane region" description="Helical" evidence="6">
    <location>
        <begin position="392"/>
        <end position="413"/>
    </location>
</feature>
<evidence type="ECO:0000256" key="1">
    <source>
        <dbReference type="ARBA" id="ARBA00004651"/>
    </source>
</evidence>
<dbReference type="PANTHER" id="PTHR42770">
    <property type="entry name" value="AMINO ACID TRANSPORTER-RELATED"/>
    <property type="match status" value="1"/>
</dbReference>
<dbReference type="PANTHER" id="PTHR42770:SF7">
    <property type="entry name" value="MEMBRANE PROTEIN"/>
    <property type="match status" value="1"/>
</dbReference>
<keyword evidence="4 6" id="KW-1133">Transmembrane helix</keyword>
<feature type="transmembrane region" description="Helical" evidence="6">
    <location>
        <begin position="130"/>
        <end position="147"/>
    </location>
</feature>
<dbReference type="InterPro" id="IPR050367">
    <property type="entry name" value="APC_superfamily"/>
</dbReference>
<feature type="transmembrane region" description="Helical" evidence="6">
    <location>
        <begin position="48"/>
        <end position="70"/>
    </location>
</feature>
<proteinExistence type="predicted"/>
<dbReference type="RefSeq" id="WP_020334399.1">
    <property type="nucleotide sequence ID" value="NZ_ATFJ01000021.1"/>
</dbReference>
<evidence type="ECO:0000313" key="7">
    <source>
        <dbReference type="EMBL" id="ANQ15208.1"/>
    </source>
</evidence>
<feature type="transmembrane region" description="Helical" evidence="6">
    <location>
        <begin position="282"/>
        <end position="307"/>
    </location>
</feature>
<gene>
    <name evidence="7" type="ORF">BA890_21095</name>
</gene>
<dbReference type="GO" id="GO:0005886">
    <property type="term" value="C:plasma membrane"/>
    <property type="evidence" value="ECO:0007669"/>
    <property type="project" value="UniProtKB-SubCell"/>
</dbReference>
<dbReference type="GO" id="GO:0022857">
    <property type="term" value="F:transmembrane transporter activity"/>
    <property type="evidence" value="ECO:0007669"/>
    <property type="project" value="InterPro"/>
</dbReference>
<dbReference type="PIRSF" id="PIRSF006060">
    <property type="entry name" value="AA_transporter"/>
    <property type="match status" value="1"/>
</dbReference>
<dbReference type="NCBIfam" id="TIGR00908">
    <property type="entry name" value="2A0305"/>
    <property type="match status" value="1"/>
</dbReference>
<dbReference type="AlphaFoldDB" id="A0AAN0Y6R9"/>
<evidence type="ECO:0000313" key="8">
    <source>
        <dbReference type="Proteomes" id="UP000092741"/>
    </source>
</evidence>